<dbReference type="InterPro" id="IPR046335">
    <property type="entry name" value="LacI/GalR-like_sensor"/>
</dbReference>
<dbReference type="SUPFAM" id="SSF53822">
    <property type="entry name" value="Periplasmic binding protein-like I"/>
    <property type="match status" value="1"/>
</dbReference>
<organism evidence="5 6">
    <name type="scientific">Sulfobacillus acidophilus (strain ATCC 700253 / DSM 10332 / NAL)</name>
    <dbReference type="NCBI Taxonomy" id="679936"/>
    <lineage>
        <taxon>Bacteria</taxon>
        <taxon>Bacillati</taxon>
        <taxon>Bacillota</taxon>
        <taxon>Clostridia</taxon>
        <taxon>Eubacteriales</taxon>
        <taxon>Clostridiales Family XVII. Incertae Sedis</taxon>
        <taxon>Sulfobacillus</taxon>
    </lineage>
</organism>
<dbReference type="Gene3D" id="1.10.260.40">
    <property type="entry name" value="lambda repressor-like DNA-binding domains"/>
    <property type="match status" value="1"/>
</dbReference>
<dbReference type="InterPro" id="IPR010982">
    <property type="entry name" value="Lambda_DNA-bd_dom_sf"/>
</dbReference>
<dbReference type="Pfam" id="PF00356">
    <property type="entry name" value="LacI"/>
    <property type="match status" value="1"/>
</dbReference>
<evidence type="ECO:0000256" key="1">
    <source>
        <dbReference type="ARBA" id="ARBA00023015"/>
    </source>
</evidence>
<sequence>MATIKDIARRAGVGVATVSRALNRTGYVKPTTLKKILVAADELGYVPNRQARAMVNGATMTLGILIPDMDNSLFMRIVRGINDAAYPLGYSLLVMDSRGNPEWERQILRTMLELRADGVILFATPGTPDLIPTIEGTPLVVLDRLIPGSSVPQISVDHYWGARQAVELLLKECRYPPAFLSGPSMVTSSTPRLQGYLDALEHAGFSSRESRIAPGNFTYEGGYHGMRSLLTAISTSLPLDGVFAANDLSALGALRAIRESGYVCPDDIRVVGFDDIEAARYVNPSLTTIRQPMDQIGQTALRMLLAQIRGHELKDRLVTLPGQLIRRESC</sequence>
<dbReference type="SUPFAM" id="SSF47413">
    <property type="entry name" value="lambda repressor-like DNA-binding domains"/>
    <property type="match status" value="1"/>
</dbReference>
<dbReference type="SMART" id="SM00354">
    <property type="entry name" value="HTH_LACI"/>
    <property type="match status" value="1"/>
</dbReference>
<keyword evidence="3" id="KW-0804">Transcription</keyword>
<proteinExistence type="predicted"/>
<keyword evidence="1" id="KW-0805">Transcription regulation</keyword>
<dbReference type="GO" id="GO:0000976">
    <property type="term" value="F:transcription cis-regulatory region binding"/>
    <property type="evidence" value="ECO:0007669"/>
    <property type="project" value="TreeGrafter"/>
</dbReference>
<protein>
    <submittedName>
        <fullName evidence="5">Transcriptional regulator, LacI family</fullName>
    </submittedName>
</protein>
<dbReference type="EMBL" id="CP003179">
    <property type="protein sequence ID" value="AEW05667.1"/>
    <property type="molecule type" value="Genomic_DNA"/>
</dbReference>
<dbReference type="KEGG" id="sap:Sulac_2190"/>
<dbReference type="HOGENOM" id="CLU_037628_6_1_9"/>
<feature type="domain" description="HTH lacI-type" evidence="4">
    <location>
        <begin position="2"/>
        <end position="56"/>
    </location>
</feature>
<accession>G8TTK1</accession>
<dbReference type="PROSITE" id="PS50932">
    <property type="entry name" value="HTH_LACI_2"/>
    <property type="match status" value="1"/>
</dbReference>
<evidence type="ECO:0000256" key="3">
    <source>
        <dbReference type="ARBA" id="ARBA00023163"/>
    </source>
</evidence>
<dbReference type="PATRIC" id="fig|679936.5.peg.2264"/>
<dbReference type="CDD" id="cd01392">
    <property type="entry name" value="HTH_LacI"/>
    <property type="match status" value="1"/>
</dbReference>
<dbReference type="InterPro" id="IPR028082">
    <property type="entry name" value="Peripla_BP_I"/>
</dbReference>
<dbReference type="Gene3D" id="3.40.50.2300">
    <property type="match status" value="2"/>
</dbReference>
<dbReference type="PROSITE" id="PS00356">
    <property type="entry name" value="HTH_LACI_1"/>
    <property type="match status" value="1"/>
</dbReference>
<name>G8TTK1_SULAD</name>
<dbReference type="STRING" id="679936.Sulac_2190"/>
<keyword evidence="6" id="KW-1185">Reference proteome</keyword>
<dbReference type="GO" id="GO:0003700">
    <property type="term" value="F:DNA-binding transcription factor activity"/>
    <property type="evidence" value="ECO:0007669"/>
    <property type="project" value="TreeGrafter"/>
</dbReference>
<reference evidence="6" key="1">
    <citation type="submission" date="2011-12" db="EMBL/GenBank/DDBJ databases">
        <title>The complete genome of chromosome of Sulfobacillus acidophilus DSM 10332.</title>
        <authorList>
            <person name="Lucas S."/>
            <person name="Han J."/>
            <person name="Lapidus A."/>
            <person name="Bruce D."/>
            <person name="Goodwin L."/>
            <person name="Pitluck S."/>
            <person name="Peters L."/>
            <person name="Kyrpides N."/>
            <person name="Mavromatis K."/>
            <person name="Ivanova N."/>
            <person name="Mikhailova N."/>
            <person name="Chertkov O."/>
            <person name="Saunders E."/>
            <person name="Detter J.C."/>
            <person name="Tapia R."/>
            <person name="Han C."/>
            <person name="Land M."/>
            <person name="Hauser L."/>
            <person name="Markowitz V."/>
            <person name="Cheng J.-F."/>
            <person name="Hugenholtz P."/>
            <person name="Woyke T."/>
            <person name="Wu D."/>
            <person name="Pukall R."/>
            <person name="Gehrich-Schroeter G."/>
            <person name="Schneider S."/>
            <person name="Klenk H.-P."/>
            <person name="Eisen J.A."/>
        </authorList>
    </citation>
    <scope>NUCLEOTIDE SEQUENCE [LARGE SCALE GENOMIC DNA]</scope>
    <source>
        <strain evidence="6">ATCC 700253 / DSM 10332 / NAL</strain>
    </source>
</reference>
<reference evidence="5 6" key="2">
    <citation type="journal article" date="2012" name="Stand. Genomic Sci.">
        <title>Complete genome sequence of the moderately thermophilic mineral-sulfide-oxidizing firmicute Sulfobacillus acidophilus type strain (NAL(T)).</title>
        <authorList>
            <person name="Anderson I."/>
            <person name="Chertkov O."/>
            <person name="Chen A."/>
            <person name="Saunders E."/>
            <person name="Lapidus A."/>
            <person name="Nolan M."/>
            <person name="Lucas S."/>
            <person name="Hammon N."/>
            <person name="Deshpande S."/>
            <person name="Cheng J.F."/>
            <person name="Han C."/>
            <person name="Tapia R."/>
            <person name="Goodwin L.A."/>
            <person name="Pitluck S."/>
            <person name="Liolios K."/>
            <person name="Pagani I."/>
            <person name="Ivanova N."/>
            <person name="Mikhailova N."/>
            <person name="Pati A."/>
            <person name="Palaniappan K."/>
            <person name="Land M."/>
            <person name="Pan C."/>
            <person name="Rohde M."/>
            <person name="Pukall R."/>
            <person name="Goker M."/>
            <person name="Detter J.C."/>
            <person name="Woyke T."/>
            <person name="Bristow J."/>
            <person name="Eisen J.A."/>
            <person name="Markowitz V."/>
            <person name="Hugenholtz P."/>
            <person name="Kyrpides N.C."/>
            <person name="Klenk H.P."/>
            <person name="Mavromatis K."/>
        </authorList>
    </citation>
    <scope>NUCLEOTIDE SEQUENCE [LARGE SCALE GENOMIC DNA]</scope>
    <source>
        <strain evidence="6">ATCC 700253 / DSM 10332 / NAL</strain>
    </source>
</reference>
<keyword evidence="2" id="KW-0238">DNA-binding</keyword>
<gene>
    <name evidence="5" type="ordered locus">Sulac_2190</name>
</gene>
<dbReference type="PRINTS" id="PR00036">
    <property type="entry name" value="HTHLACI"/>
</dbReference>
<evidence type="ECO:0000256" key="2">
    <source>
        <dbReference type="ARBA" id="ARBA00023125"/>
    </source>
</evidence>
<dbReference type="PANTHER" id="PTHR30146:SF109">
    <property type="entry name" value="HTH-TYPE TRANSCRIPTIONAL REGULATOR GALS"/>
    <property type="match status" value="1"/>
</dbReference>
<dbReference type="Proteomes" id="UP000005439">
    <property type="component" value="Chromosome"/>
</dbReference>
<dbReference type="InterPro" id="IPR000843">
    <property type="entry name" value="HTH_LacI"/>
</dbReference>
<dbReference type="AlphaFoldDB" id="G8TTK1"/>
<evidence type="ECO:0000259" key="4">
    <source>
        <dbReference type="PROSITE" id="PS50932"/>
    </source>
</evidence>
<dbReference type="PANTHER" id="PTHR30146">
    <property type="entry name" value="LACI-RELATED TRANSCRIPTIONAL REPRESSOR"/>
    <property type="match status" value="1"/>
</dbReference>
<dbReference type="Pfam" id="PF13377">
    <property type="entry name" value="Peripla_BP_3"/>
    <property type="match status" value="1"/>
</dbReference>
<evidence type="ECO:0000313" key="6">
    <source>
        <dbReference type="Proteomes" id="UP000005439"/>
    </source>
</evidence>
<evidence type="ECO:0000313" key="5">
    <source>
        <dbReference type="EMBL" id="AEW05667.1"/>
    </source>
</evidence>